<name>A0AC35U536_9BILA</name>
<accession>A0AC35U536</accession>
<organism evidence="1 2">
    <name type="scientific">Rhabditophanes sp. KR3021</name>
    <dbReference type="NCBI Taxonomy" id="114890"/>
    <lineage>
        <taxon>Eukaryota</taxon>
        <taxon>Metazoa</taxon>
        <taxon>Ecdysozoa</taxon>
        <taxon>Nematoda</taxon>
        <taxon>Chromadorea</taxon>
        <taxon>Rhabditida</taxon>
        <taxon>Tylenchina</taxon>
        <taxon>Panagrolaimomorpha</taxon>
        <taxon>Strongyloidoidea</taxon>
        <taxon>Alloionematidae</taxon>
        <taxon>Rhabditophanes</taxon>
    </lineage>
</organism>
<dbReference type="Proteomes" id="UP000095286">
    <property type="component" value="Unplaced"/>
</dbReference>
<sequence>MSQLETHEGGSSRNNAVGWKHGVEAEFVPYNAVVRFSYMPVEADEVELTTGAIVKVLKKGEDQGWLYGNINGIKGVFPDSYVERMADPTPISHDDESRKKSSNFGSDSEIANINGNVSNDNEIIEGDIAVVEYDYLPQREDELALKKGDKILILDRESTEEGWFFGKHLKSEVEGCFPANFTKYRETSLCDQLAHHKAPIALPNSSSGHVQPPELPKKPKSVSALAAAHLASTSSRASSPSSSTPAPTIVEGSSVPVLTPPTHTTAIDANMLSHKSNHSTTTAHHHHLPMTDTNTSNNQSSGQAESVVVTRNTNNTSPSSTAVTMSHPAKNNRISSPLDGVSVADRRTLIGAKLKFDLPNSSRFSLGGSMPPSMSTSVISESGIIDGDGRGQNGHSESINFDAPPQLLSGSVNRVKPANKRPPSTMFIKNRYTAIEENNCPSKPETTLPSLPSPSSTARVTLRTQSPTTPKGDSEFITRKEHNDIIFALKEELTQLKNKVRQLESAKSTK</sequence>
<evidence type="ECO:0000313" key="2">
    <source>
        <dbReference type="WBParaSite" id="RSKR_0000731700.1"/>
    </source>
</evidence>
<dbReference type="WBParaSite" id="RSKR_0000731700.1">
    <property type="protein sequence ID" value="RSKR_0000731700.1"/>
    <property type="gene ID" value="RSKR_0000731700"/>
</dbReference>
<reference evidence="2" key="1">
    <citation type="submission" date="2016-11" db="UniProtKB">
        <authorList>
            <consortium name="WormBaseParasite"/>
        </authorList>
    </citation>
    <scope>IDENTIFICATION</scope>
    <source>
        <strain evidence="2">KR3021</strain>
    </source>
</reference>
<proteinExistence type="predicted"/>
<protein>
    <submittedName>
        <fullName evidence="2">SH3 domain-containing protein</fullName>
    </submittedName>
</protein>
<evidence type="ECO:0000313" key="1">
    <source>
        <dbReference type="Proteomes" id="UP000095286"/>
    </source>
</evidence>